<feature type="compositionally biased region" description="Basic and acidic residues" evidence="1">
    <location>
        <begin position="250"/>
        <end position="271"/>
    </location>
</feature>
<feature type="compositionally biased region" description="Low complexity" evidence="1">
    <location>
        <begin position="128"/>
        <end position="138"/>
    </location>
</feature>
<proteinExistence type="predicted"/>
<keyword evidence="3" id="KW-1185">Reference proteome</keyword>
<reference evidence="2 3" key="1">
    <citation type="journal article" date="2018" name="Front. Microbiol.">
        <title>Prospects for Fungal Bioremediation of Acidic Radioactive Waste Sites: Characterization and Genome Sequence of Rhodotorula taiwanensis MD1149.</title>
        <authorList>
            <person name="Tkavc R."/>
            <person name="Matrosova V.Y."/>
            <person name="Grichenko O.E."/>
            <person name="Gostincar C."/>
            <person name="Volpe R.P."/>
            <person name="Klimenkova P."/>
            <person name="Gaidamakova E.K."/>
            <person name="Zhou C.E."/>
            <person name="Stewart B.J."/>
            <person name="Lyman M.G."/>
            <person name="Malfatti S.A."/>
            <person name="Rubinfeld B."/>
            <person name="Courtot M."/>
            <person name="Singh J."/>
            <person name="Dalgard C.L."/>
            <person name="Hamilton T."/>
            <person name="Frey K.G."/>
            <person name="Gunde-Cimerman N."/>
            <person name="Dugan L."/>
            <person name="Daly M.J."/>
        </authorList>
    </citation>
    <scope>NUCLEOTIDE SEQUENCE [LARGE SCALE GENOMIC DNA]</scope>
    <source>
        <strain evidence="2 3">MD1149</strain>
    </source>
</reference>
<organism evidence="2 3">
    <name type="scientific">Rhodotorula taiwanensis</name>
    <dbReference type="NCBI Taxonomy" id="741276"/>
    <lineage>
        <taxon>Eukaryota</taxon>
        <taxon>Fungi</taxon>
        <taxon>Dikarya</taxon>
        <taxon>Basidiomycota</taxon>
        <taxon>Pucciniomycotina</taxon>
        <taxon>Microbotryomycetes</taxon>
        <taxon>Sporidiobolales</taxon>
        <taxon>Sporidiobolaceae</taxon>
        <taxon>Rhodotorula</taxon>
    </lineage>
</organism>
<name>A0A2S5B7Y1_9BASI</name>
<dbReference type="AlphaFoldDB" id="A0A2S5B7Y1"/>
<evidence type="ECO:0000256" key="1">
    <source>
        <dbReference type="SAM" id="MobiDB-lite"/>
    </source>
</evidence>
<feature type="compositionally biased region" description="Basic and acidic residues" evidence="1">
    <location>
        <begin position="56"/>
        <end position="80"/>
    </location>
</feature>
<dbReference type="Proteomes" id="UP000237144">
    <property type="component" value="Unassembled WGS sequence"/>
</dbReference>
<gene>
    <name evidence="2" type="ORF">BMF94_4120</name>
</gene>
<dbReference type="EMBL" id="PJQD01000046">
    <property type="protein sequence ID" value="POY72865.1"/>
    <property type="molecule type" value="Genomic_DNA"/>
</dbReference>
<accession>A0A2S5B7Y1</accession>
<sequence length="271" mass="30984">MRPHHRLDLCQPGPVCPARRPVDVPSYARIRHRRPLPGHRPEPPRFGFVPPSRRGVVPERDHDRRLEAEGDVPRSERVARGDGGQEPTWVLSRRRDRRHQAVQPRAAHPRLLWPKRHPASAPPPPHAPRLARPLPALSQPRHPPDVPRPEFSPRAQFEERVPRCGRKDVGDGARRRAREGTERVGAAACGGTRGSQRRRRGASRRGARPTGRTGSARRRQGRRGPVTLHRAERPGRATRPRSSRVSPARPRRDPERRRHARQDEVDRQHRV</sequence>
<feature type="compositionally biased region" description="Basic and acidic residues" evidence="1">
    <location>
        <begin position="156"/>
        <end position="182"/>
    </location>
</feature>
<evidence type="ECO:0000313" key="2">
    <source>
        <dbReference type="EMBL" id="POY72865.1"/>
    </source>
</evidence>
<feature type="compositionally biased region" description="Basic residues" evidence="1">
    <location>
        <begin position="195"/>
        <end position="207"/>
    </location>
</feature>
<feature type="region of interest" description="Disordered" evidence="1">
    <location>
        <begin position="1"/>
        <end position="271"/>
    </location>
</feature>
<comment type="caution">
    <text evidence="2">The sequence shown here is derived from an EMBL/GenBank/DDBJ whole genome shotgun (WGS) entry which is preliminary data.</text>
</comment>
<evidence type="ECO:0000313" key="3">
    <source>
        <dbReference type="Proteomes" id="UP000237144"/>
    </source>
</evidence>
<protein>
    <submittedName>
        <fullName evidence="2">Uncharacterized protein</fullName>
    </submittedName>
</protein>